<comment type="cofactor">
    <cofactor evidence="2">
        <name>Mg(2+)</name>
        <dbReference type="ChEBI" id="CHEBI:18420"/>
    </cofactor>
</comment>
<dbReference type="PANTHER" id="PTHR12992:SF11">
    <property type="entry name" value="MITOCHONDRIAL COENZYME A DIPHOSPHATASE NUDT8"/>
    <property type="match status" value="1"/>
</dbReference>
<dbReference type="CDD" id="cd03426">
    <property type="entry name" value="NUDIX_CoAse_Nudt7"/>
    <property type="match status" value="1"/>
</dbReference>
<dbReference type="InterPro" id="IPR000086">
    <property type="entry name" value="NUDIX_hydrolase_dom"/>
</dbReference>
<evidence type="ECO:0000256" key="4">
    <source>
        <dbReference type="ARBA" id="ARBA00022801"/>
    </source>
</evidence>
<evidence type="ECO:0000313" key="8">
    <source>
        <dbReference type="EMBL" id="RIY39344.1"/>
    </source>
</evidence>
<dbReference type="AlphaFoldDB" id="A0A3A1YSH5"/>
<evidence type="ECO:0000256" key="5">
    <source>
        <dbReference type="ARBA" id="ARBA00022842"/>
    </source>
</evidence>
<dbReference type="SUPFAM" id="SSF55811">
    <property type="entry name" value="Nudix"/>
    <property type="match status" value="1"/>
</dbReference>
<evidence type="ECO:0000259" key="7">
    <source>
        <dbReference type="PROSITE" id="PS51462"/>
    </source>
</evidence>
<evidence type="ECO:0000256" key="2">
    <source>
        <dbReference type="ARBA" id="ARBA00001946"/>
    </source>
</evidence>
<dbReference type="EMBL" id="NQYH01000017">
    <property type="protein sequence ID" value="RIY39344.1"/>
    <property type="molecule type" value="Genomic_DNA"/>
</dbReference>
<evidence type="ECO:0000256" key="3">
    <source>
        <dbReference type="ARBA" id="ARBA00022723"/>
    </source>
</evidence>
<sequence>MSQNPSIPPCRVRPVVKLSFDPQTQPVIAPNAVLNPLPDAALQADFIAQAFSRSIEWQVEPVFAKDFLVHRDPETGLLLPDHSGMIPAAVFFPLIQRENGLHVLFTRRTDHLTSHAGQICFPGGRIELHDADVIAAALRETHEEVGIGPDHIQLIGTQPGFITSTGYTMQPVIGLVKPGFVVQPDQSEVAEVFEVPLSYLMDPRHHQLHQATLPDGRQRLYFSMPWNHYFIWGATAALVRNFYHYLAAAHKQL</sequence>
<dbReference type="Pfam" id="PF00293">
    <property type="entry name" value="NUDIX"/>
    <property type="match status" value="1"/>
</dbReference>
<evidence type="ECO:0000313" key="9">
    <source>
        <dbReference type="Proteomes" id="UP000266206"/>
    </source>
</evidence>
<feature type="domain" description="Nudix hydrolase" evidence="7">
    <location>
        <begin position="85"/>
        <end position="221"/>
    </location>
</feature>
<dbReference type="Gene3D" id="3.90.79.10">
    <property type="entry name" value="Nucleoside Triphosphate Pyrophosphohydrolase"/>
    <property type="match status" value="1"/>
</dbReference>
<dbReference type="PROSITE" id="PS51462">
    <property type="entry name" value="NUDIX"/>
    <property type="match status" value="1"/>
</dbReference>
<proteinExistence type="predicted"/>
<dbReference type="GO" id="GO:0010945">
    <property type="term" value="F:coenzyme A diphosphatase activity"/>
    <property type="evidence" value="ECO:0007669"/>
    <property type="project" value="InterPro"/>
</dbReference>
<dbReference type="InterPro" id="IPR015797">
    <property type="entry name" value="NUDIX_hydrolase-like_dom_sf"/>
</dbReference>
<accession>A0A3A1YSH5</accession>
<organism evidence="8 9">
    <name type="scientific">Neopusillimonas maritima</name>
    <dbReference type="NCBI Taxonomy" id="2026239"/>
    <lineage>
        <taxon>Bacteria</taxon>
        <taxon>Pseudomonadati</taxon>
        <taxon>Pseudomonadota</taxon>
        <taxon>Betaproteobacteria</taxon>
        <taxon>Burkholderiales</taxon>
        <taxon>Alcaligenaceae</taxon>
        <taxon>Neopusillimonas</taxon>
    </lineage>
</organism>
<name>A0A3A1YSH5_9BURK</name>
<evidence type="ECO:0000256" key="6">
    <source>
        <dbReference type="ARBA" id="ARBA00023211"/>
    </source>
</evidence>
<protein>
    <submittedName>
        <fullName evidence="8">CoA pyrophosphatase</fullName>
    </submittedName>
</protein>
<dbReference type="OrthoDB" id="9802805at2"/>
<dbReference type="PANTHER" id="PTHR12992">
    <property type="entry name" value="NUDIX HYDROLASE"/>
    <property type="match status" value="1"/>
</dbReference>
<comment type="caution">
    <text evidence="8">The sequence shown here is derived from an EMBL/GenBank/DDBJ whole genome shotgun (WGS) entry which is preliminary data.</text>
</comment>
<evidence type="ECO:0000256" key="1">
    <source>
        <dbReference type="ARBA" id="ARBA00001936"/>
    </source>
</evidence>
<dbReference type="RefSeq" id="WP_119516924.1">
    <property type="nucleotide sequence ID" value="NZ_NQYH01000017.1"/>
</dbReference>
<keyword evidence="6" id="KW-0464">Manganese</keyword>
<keyword evidence="4" id="KW-0378">Hydrolase</keyword>
<reference evidence="8 9" key="1">
    <citation type="submission" date="2017-08" db="EMBL/GenBank/DDBJ databases">
        <title>Pusillimonas indicus sp. nov., a member of the family Alcaligenaceae isolated from surface seawater.</title>
        <authorList>
            <person name="Li J."/>
        </authorList>
    </citation>
    <scope>NUCLEOTIDE SEQUENCE [LARGE SCALE GENOMIC DNA]</scope>
    <source>
        <strain evidence="8 9">L52-1-41</strain>
    </source>
</reference>
<comment type="cofactor">
    <cofactor evidence="1">
        <name>Mn(2+)</name>
        <dbReference type="ChEBI" id="CHEBI:29035"/>
    </cofactor>
</comment>
<dbReference type="InterPro" id="IPR045121">
    <property type="entry name" value="CoAse"/>
</dbReference>
<dbReference type="GO" id="GO:0046872">
    <property type="term" value="F:metal ion binding"/>
    <property type="evidence" value="ECO:0007669"/>
    <property type="project" value="UniProtKB-KW"/>
</dbReference>
<dbReference type="NCBIfam" id="NF007980">
    <property type="entry name" value="PRK10707.1"/>
    <property type="match status" value="1"/>
</dbReference>
<keyword evidence="5" id="KW-0460">Magnesium</keyword>
<gene>
    <name evidence="8" type="ORF">CJP73_14620</name>
</gene>
<keyword evidence="3" id="KW-0479">Metal-binding</keyword>
<dbReference type="Proteomes" id="UP000266206">
    <property type="component" value="Unassembled WGS sequence"/>
</dbReference>